<organism evidence="1">
    <name type="scientific">marine metagenome</name>
    <dbReference type="NCBI Taxonomy" id="408172"/>
    <lineage>
        <taxon>unclassified sequences</taxon>
        <taxon>metagenomes</taxon>
        <taxon>ecological metagenomes</taxon>
    </lineage>
</organism>
<proteinExistence type="predicted"/>
<sequence length="189" mass="21526">MQPEEAGVHIDCHAIVKFLEHVEPQICSIPNDKNTVYKNDDLSARFNQWNIFLFAEPALLPVYKLIKTGWEQFSAEVGFGRDPLWIHAHGNLHRKDQKLDYHAHLYPVLGYVAISSEGSNTNFYTGENEDIKIPIPNKNGQLVITLGPIPHHTDVWEKDYPRCSVAFNLMTTRETQNVGCGPVFPFEVL</sequence>
<name>A0A381TFB1_9ZZZZ</name>
<protein>
    <submittedName>
        <fullName evidence="1">Uncharacterized protein</fullName>
    </submittedName>
</protein>
<reference evidence="1" key="1">
    <citation type="submission" date="2018-05" db="EMBL/GenBank/DDBJ databases">
        <authorList>
            <person name="Lanie J.A."/>
            <person name="Ng W.-L."/>
            <person name="Kazmierczak K.M."/>
            <person name="Andrzejewski T.M."/>
            <person name="Davidsen T.M."/>
            <person name="Wayne K.J."/>
            <person name="Tettelin H."/>
            <person name="Glass J.I."/>
            <person name="Rusch D."/>
            <person name="Podicherti R."/>
            <person name="Tsui H.-C.T."/>
            <person name="Winkler M.E."/>
        </authorList>
    </citation>
    <scope>NUCLEOTIDE SEQUENCE</scope>
</reference>
<gene>
    <name evidence="1" type="ORF">METZ01_LOCUS66271</name>
</gene>
<dbReference type="AlphaFoldDB" id="A0A381TFB1"/>
<evidence type="ECO:0000313" key="1">
    <source>
        <dbReference type="EMBL" id="SVA13417.1"/>
    </source>
</evidence>
<accession>A0A381TFB1</accession>
<dbReference type="EMBL" id="UINC01004316">
    <property type="protein sequence ID" value="SVA13417.1"/>
    <property type="molecule type" value="Genomic_DNA"/>
</dbReference>